<dbReference type="PROSITE" id="PS51154">
    <property type="entry name" value="MACRO"/>
    <property type="match status" value="1"/>
</dbReference>
<dbReference type="Proteomes" id="UP000265562">
    <property type="component" value="Chromosome"/>
</dbReference>
<sequence>MPFKIIRNDITNVKADAIVNTVNPYGFIGRGVETAIYNAAGIKELLEERRKLGNLYPGDVGITPAFNLDAKYIIHVSGPVWKDGRSNELTILRQCYDKALHMAVENNCKSIAFPLLATGTYRFPEEIGVVIAVEAFTEFLKEYEIEIFLVVFGSDAVRVSGILVDKVIEFIDDDYVVAANATEHLPVDEDYDTYEDDYHNEDDEEYFGYKEPPYQDWNARETEVSELQQEYMPSSLNIPDFLRKRKPENISESLEDALKNIYKESFEKHLQQLINKKGFKNSEVYATSNISKQYFSKLLKGKVKPSKEKVLALAVGLRLNIDETVDFLRIAGYALSPISQTDKVVEYFIKNKDYNVIKIDIVLFDFGLEPLSS</sequence>
<dbReference type="PANTHER" id="PTHR11106">
    <property type="entry name" value="GANGLIOSIDE INDUCED DIFFERENTIATION ASSOCIATED PROTEIN 2-RELATED"/>
    <property type="match status" value="1"/>
</dbReference>
<organism evidence="1 2">
    <name type="scientific">Lachnoanaerobaculum umeaense</name>
    <dbReference type="NCBI Taxonomy" id="617123"/>
    <lineage>
        <taxon>Bacteria</taxon>
        <taxon>Bacillati</taxon>
        <taxon>Bacillota</taxon>
        <taxon>Clostridia</taxon>
        <taxon>Lachnospirales</taxon>
        <taxon>Lachnospiraceae</taxon>
        <taxon>Lachnoanaerobaculum</taxon>
    </lineage>
</organism>
<dbReference type="InterPro" id="IPR001387">
    <property type="entry name" value="Cro/C1-type_HTH"/>
</dbReference>
<dbReference type="SMART" id="SM00506">
    <property type="entry name" value="A1pp"/>
    <property type="match status" value="1"/>
</dbReference>
<name>A0A385Q177_9FIRM</name>
<keyword evidence="2" id="KW-1185">Reference proteome</keyword>
<protein>
    <submittedName>
        <fullName evidence="1">Uncharacterized protein</fullName>
    </submittedName>
</protein>
<dbReference type="AlphaFoldDB" id="A0A385Q177"/>
<dbReference type="CDD" id="cd00093">
    <property type="entry name" value="HTH_XRE"/>
    <property type="match status" value="1"/>
</dbReference>
<dbReference type="InterPro" id="IPR010982">
    <property type="entry name" value="Lambda_DNA-bd_dom_sf"/>
</dbReference>
<dbReference type="GO" id="GO:0003677">
    <property type="term" value="F:DNA binding"/>
    <property type="evidence" value="ECO:0007669"/>
    <property type="project" value="InterPro"/>
</dbReference>
<accession>A0A385Q177</accession>
<dbReference type="PANTHER" id="PTHR11106:SF27">
    <property type="entry name" value="MACRO DOMAIN-CONTAINING PROTEIN"/>
    <property type="match status" value="1"/>
</dbReference>
<dbReference type="SUPFAM" id="SSF47413">
    <property type="entry name" value="lambda repressor-like DNA-binding domains"/>
    <property type="match status" value="1"/>
</dbReference>
<dbReference type="KEGG" id="lua:D4A81_09500"/>
<dbReference type="InterPro" id="IPR002589">
    <property type="entry name" value="Macro_dom"/>
</dbReference>
<evidence type="ECO:0000313" key="2">
    <source>
        <dbReference type="Proteomes" id="UP000265562"/>
    </source>
</evidence>
<dbReference type="PROSITE" id="PS50943">
    <property type="entry name" value="HTH_CROC1"/>
    <property type="match status" value="1"/>
</dbReference>
<gene>
    <name evidence="1" type="ORF">D4A81_09500</name>
</gene>
<dbReference type="Gene3D" id="1.10.260.40">
    <property type="entry name" value="lambda repressor-like DNA-binding domains"/>
    <property type="match status" value="1"/>
</dbReference>
<dbReference type="Gene3D" id="3.40.220.10">
    <property type="entry name" value="Leucine Aminopeptidase, subunit E, domain 1"/>
    <property type="match status" value="1"/>
</dbReference>
<dbReference type="SUPFAM" id="SSF52949">
    <property type="entry name" value="Macro domain-like"/>
    <property type="match status" value="1"/>
</dbReference>
<dbReference type="EMBL" id="CP032364">
    <property type="protein sequence ID" value="AYB00152.1"/>
    <property type="molecule type" value="Genomic_DNA"/>
</dbReference>
<evidence type="ECO:0000313" key="1">
    <source>
        <dbReference type="EMBL" id="AYB00152.1"/>
    </source>
</evidence>
<dbReference type="SMART" id="SM00530">
    <property type="entry name" value="HTH_XRE"/>
    <property type="match status" value="1"/>
</dbReference>
<dbReference type="Pfam" id="PF01661">
    <property type="entry name" value="Macro"/>
    <property type="match status" value="1"/>
</dbReference>
<reference evidence="1 2" key="1">
    <citation type="submission" date="2018-09" db="EMBL/GenBank/DDBJ databases">
        <title>Genome sequencing of Lachnoanaerobaculum umeaense DSM 23576.</title>
        <authorList>
            <person name="Kook J.-K."/>
            <person name="Park S.-N."/>
            <person name="Lim Y.K."/>
        </authorList>
    </citation>
    <scope>NUCLEOTIDE SEQUENCE [LARGE SCALE GENOMIC DNA]</scope>
    <source>
        <strain evidence="2">DSM 23576 \ CCUG 58757</strain>
    </source>
</reference>
<proteinExistence type="predicted"/>
<dbReference type="OrthoDB" id="6194521at2"/>
<dbReference type="InterPro" id="IPR043472">
    <property type="entry name" value="Macro_dom-like"/>
</dbReference>
<dbReference type="RefSeq" id="WP_111525334.1">
    <property type="nucleotide sequence ID" value="NZ_CP032364.1"/>
</dbReference>